<gene>
    <name evidence="5" type="ORF">PENARI_c014G02722</name>
</gene>
<keyword evidence="2" id="KW-0274">FAD</keyword>
<dbReference type="STRING" id="1835702.A0A1F5LCY7"/>
<evidence type="ECO:0000256" key="1">
    <source>
        <dbReference type="ARBA" id="ARBA00022630"/>
    </source>
</evidence>
<keyword evidence="6" id="KW-1185">Reference proteome</keyword>
<evidence type="ECO:0000313" key="6">
    <source>
        <dbReference type="Proteomes" id="UP000177622"/>
    </source>
</evidence>
<accession>A0A1F5LCY7</accession>
<dbReference type="PRINTS" id="PR00420">
    <property type="entry name" value="RNGMNOXGNASE"/>
</dbReference>
<dbReference type="Pfam" id="PF01494">
    <property type="entry name" value="FAD_binding_3"/>
    <property type="match status" value="2"/>
</dbReference>
<proteinExistence type="predicted"/>
<keyword evidence="3" id="KW-0560">Oxidoreductase</keyword>
<organism evidence="5 6">
    <name type="scientific">Penicillium arizonense</name>
    <dbReference type="NCBI Taxonomy" id="1835702"/>
    <lineage>
        <taxon>Eukaryota</taxon>
        <taxon>Fungi</taxon>
        <taxon>Dikarya</taxon>
        <taxon>Ascomycota</taxon>
        <taxon>Pezizomycotina</taxon>
        <taxon>Eurotiomycetes</taxon>
        <taxon>Eurotiomycetidae</taxon>
        <taxon>Eurotiales</taxon>
        <taxon>Aspergillaceae</taxon>
        <taxon>Penicillium</taxon>
    </lineage>
</organism>
<dbReference type="Gene3D" id="3.30.9.10">
    <property type="entry name" value="D-Amino Acid Oxidase, subunit A, domain 2"/>
    <property type="match status" value="1"/>
</dbReference>
<dbReference type="InterPro" id="IPR036188">
    <property type="entry name" value="FAD/NAD-bd_sf"/>
</dbReference>
<dbReference type="Gene3D" id="3.50.50.60">
    <property type="entry name" value="FAD/NAD(P)-binding domain"/>
    <property type="match status" value="1"/>
</dbReference>
<dbReference type="PANTHER" id="PTHR43476">
    <property type="entry name" value="3-(3-HYDROXY-PHENYL)PROPIONATE/3-HYDROXYCINNAMIC ACID HYDROXYLASE"/>
    <property type="match status" value="1"/>
</dbReference>
<evidence type="ECO:0000256" key="3">
    <source>
        <dbReference type="ARBA" id="ARBA00023002"/>
    </source>
</evidence>
<evidence type="ECO:0000259" key="4">
    <source>
        <dbReference type="Pfam" id="PF01494"/>
    </source>
</evidence>
<dbReference type="EMBL" id="LXJU01000014">
    <property type="protein sequence ID" value="OGE51073.1"/>
    <property type="molecule type" value="Genomic_DNA"/>
</dbReference>
<evidence type="ECO:0000256" key="2">
    <source>
        <dbReference type="ARBA" id="ARBA00022827"/>
    </source>
</evidence>
<comment type="caution">
    <text evidence="5">The sequence shown here is derived from an EMBL/GenBank/DDBJ whole genome shotgun (WGS) entry which is preliminary data.</text>
</comment>
<dbReference type="AlphaFoldDB" id="A0A1F5LCY7"/>
<dbReference type="GO" id="GO:0016491">
    <property type="term" value="F:oxidoreductase activity"/>
    <property type="evidence" value="ECO:0007669"/>
    <property type="project" value="UniProtKB-KW"/>
</dbReference>
<dbReference type="InterPro" id="IPR002938">
    <property type="entry name" value="FAD-bd"/>
</dbReference>
<evidence type="ECO:0000313" key="5">
    <source>
        <dbReference type="EMBL" id="OGE51073.1"/>
    </source>
</evidence>
<dbReference type="GO" id="GO:0071949">
    <property type="term" value="F:FAD binding"/>
    <property type="evidence" value="ECO:0007669"/>
    <property type="project" value="InterPro"/>
</dbReference>
<name>A0A1F5LCY7_PENAI</name>
<dbReference type="OrthoDB" id="10016252at2759"/>
<sequence>MAKEEYEITDVVICGCGPTGAMLSAYLGQMSIPHIVVEKESEITTDPRGIALDEDGIRMLQGIGIYDQIYSEIGTCMSKFKFIGGTETTLDKKPFLEMDYGTVRVSTLSVLKLLTDCVKTEGGTGHVGFICHKQPTLEKHLRNAMISKFCQLRTGASVFDIREEGNYIYCRYNDAHGNAHNIRSRFLVGADGKTGFTRKNFLEPLGIQMEQAHQAFYDETWVALNWEISLPSEKTHPEFPLWRLGYSPEQVYDLFFPVSFRFVCNPERPAVCGRFGLPSDRLWRFEFVVLAGEDGEQMSNSENIKKVVFPYITHPGSRYGLMQEVQFPEDCIRVLRSRPFRFSARSCNKWSHGRVVLCGDAAHVFPPFGGQGIASGFRDAVSLAWRLALLCRRPSTAISNHEEVLSGWYIERKQQLERSLAATIKNGEFVTESNPIKIFLRDWSLFFMHLVPSWRRDLRLGHRKEGLVKYNYSPGLPFDPNHRGGLCLPQVYCKRLRSGEVLFSDDVIFSKEKKSLFQLLVYLGAVEELDAARESVSRIEEISKGEICSSEATYLIEDTRAKTIEATKDVSSAYCLATDEEFAQSSLCRGRPEPQYYDPLYLGKAVEGNKFVLVRPDRFIYAACDSMVDLEKVIPNAIDYLHG</sequence>
<dbReference type="PANTHER" id="PTHR43476:SF3">
    <property type="entry name" value="FAD-BINDING MONOOXYGENASE"/>
    <property type="match status" value="1"/>
</dbReference>
<dbReference type="RefSeq" id="XP_022486518.1">
    <property type="nucleotide sequence ID" value="XM_022633448.1"/>
</dbReference>
<feature type="domain" description="FAD-binding" evidence="4">
    <location>
        <begin position="335"/>
        <end position="392"/>
    </location>
</feature>
<dbReference type="GeneID" id="34578182"/>
<keyword evidence="1" id="KW-0285">Flavoprotein</keyword>
<reference evidence="5 6" key="1">
    <citation type="journal article" date="2016" name="Sci. Rep.">
        <title>Penicillium arizonense, a new, genome sequenced fungal species, reveals a high chemical diversity in secreted metabolites.</title>
        <authorList>
            <person name="Grijseels S."/>
            <person name="Nielsen J.C."/>
            <person name="Randelovic M."/>
            <person name="Nielsen J."/>
            <person name="Nielsen K.F."/>
            <person name="Workman M."/>
            <person name="Frisvad J.C."/>
        </authorList>
    </citation>
    <scope>NUCLEOTIDE SEQUENCE [LARGE SCALE GENOMIC DNA]</scope>
    <source>
        <strain evidence="5 6">CBS 141311</strain>
    </source>
</reference>
<protein>
    <recommendedName>
        <fullName evidence="4">FAD-binding domain-containing protein</fullName>
    </recommendedName>
</protein>
<dbReference type="Proteomes" id="UP000177622">
    <property type="component" value="Unassembled WGS sequence"/>
</dbReference>
<feature type="domain" description="FAD-binding" evidence="4">
    <location>
        <begin position="9"/>
        <end position="231"/>
    </location>
</feature>
<dbReference type="SUPFAM" id="SSF51905">
    <property type="entry name" value="FAD/NAD(P)-binding domain"/>
    <property type="match status" value="1"/>
</dbReference>
<dbReference type="InterPro" id="IPR050631">
    <property type="entry name" value="PheA/TfdB_FAD_monoxygenase"/>
</dbReference>